<keyword evidence="1" id="KW-1133">Transmembrane helix</keyword>
<keyword evidence="1" id="KW-0472">Membrane</keyword>
<dbReference type="RefSeq" id="WP_343889350.1">
    <property type="nucleotide sequence ID" value="NZ_BAAAEH010000021.1"/>
</dbReference>
<reference evidence="2 3" key="1">
    <citation type="submission" date="2024-05" db="EMBL/GenBank/DDBJ databases">
        <authorList>
            <person name="Liu Q."/>
            <person name="Xin Y.-H."/>
        </authorList>
    </citation>
    <scope>NUCLEOTIDE SEQUENCE [LARGE SCALE GENOMIC DNA]</scope>
    <source>
        <strain evidence="2 3">CGMCC 1.10181</strain>
    </source>
</reference>
<keyword evidence="1" id="KW-0812">Transmembrane</keyword>
<gene>
    <name evidence="2" type="ORF">ABC974_12435</name>
</gene>
<proteinExistence type="predicted"/>
<keyword evidence="3" id="KW-1185">Reference proteome</keyword>
<organism evidence="2 3">
    <name type="scientific">Sphingomonas oligophenolica</name>
    <dbReference type="NCBI Taxonomy" id="301154"/>
    <lineage>
        <taxon>Bacteria</taxon>
        <taxon>Pseudomonadati</taxon>
        <taxon>Pseudomonadota</taxon>
        <taxon>Alphaproteobacteria</taxon>
        <taxon>Sphingomonadales</taxon>
        <taxon>Sphingomonadaceae</taxon>
        <taxon>Sphingomonas</taxon>
    </lineage>
</organism>
<evidence type="ECO:0008006" key="4">
    <source>
        <dbReference type="Google" id="ProtNLM"/>
    </source>
</evidence>
<accession>A0ABU9Y3R6</accession>
<evidence type="ECO:0000256" key="1">
    <source>
        <dbReference type="SAM" id="Phobius"/>
    </source>
</evidence>
<protein>
    <recommendedName>
        <fullName evidence="4">DUF1440 domain-containing protein</fullName>
    </recommendedName>
</protein>
<dbReference type="EMBL" id="JBDIME010000009">
    <property type="protein sequence ID" value="MEN2790438.1"/>
    <property type="molecule type" value="Genomic_DNA"/>
</dbReference>
<feature type="transmembrane region" description="Helical" evidence="1">
    <location>
        <begin position="53"/>
        <end position="75"/>
    </location>
</feature>
<sequence>MLKPIAIATVIAGTLDLLAAFIFSGIAGTSPIGVLQFVASGPLGDGALTNANYAVAGLLVHFAIMACMATAYMVAARQWSALLDRPFLLGAVYGVALWLLMYWIIRPLRWSMPHPSHLVPIAQQLFCHVILVGIPIALVATRYLRSRGPAG</sequence>
<name>A0ABU9Y3R6_9SPHN</name>
<feature type="transmembrane region" description="Helical" evidence="1">
    <location>
        <begin position="125"/>
        <end position="144"/>
    </location>
</feature>
<evidence type="ECO:0000313" key="2">
    <source>
        <dbReference type="EMBL" id="MEN2790438.1"/>
    </source>
</evidence>
<dbReference type="Proteomes" id="UP001419910">
    <property type="component" value="Unassembled WGS sequence"/>
</dbReference>
<evidence type="ECO:0000313" key="3">
    <source>
        <dbReference type="Proteomes" id="UP001419910"/>
    </source>
</evidence>
<comment type="caution">
    <text evidence="2">The sequence shown here is derived from an EMBL/GenBank/DDBJ whole genome shotgun (WGS) entry which is preliminary data.</text>
</comment>
<feature type="transmembrane region" description="Helical" evidence="1">
    <location>
        <begin position="7"/>
        <end position="33"/>
    </location>
</feature>
<feature type="transmembrane region" description="Helical" evidence="1">
    <location>
        <begin position="87"/>
        <end position="105"/>
    </location>
</feature>